<dbReference type="InterPro" id="IPR011044">
    <property type="entry name" value="Quino_amine_DH_bsu"/>
</dbReference>
<accession>A0A0C3NDY3</accession>
<dbReference type="InterPro" id="IPR051200">
    <property type="entry name" value="Host-pathogen_enzymatic-act"/>
</dbReference>
<dbReference type="EMBL" id="JPIU01000039">
    <property type="protein sequence ID" value="KIO44317.1"/>
    <property type="molecule type" value="Genomic_DNA"/>
</dbReference>
<dbReference type="InterPro" id="IPR015943">
    <property type="entry name" value="WD40/YVTN_repeat-like_dom_sf"/>
</dbReference>
<name>A0A0C3NDY3_9PORP</name>
<gene>
    <name evidence="1" type="ORF">BA92_08905</name>
</gene>
<dbReference type="Gene3D" id="2.130.10.10">
    <property type="entry name" value="YVTN repeat-like/Quinoprotein amine dehydrogenase"/>
    <property type="match status" value="1"/>
</dbReference>
<dbReference type="PANTHER" id="PTHR47197">
    <property type="entry name" value="PROTEIN NIRF"/>
    <property type="match status" value="1"/>
</dbReference>
<evidence type="ECO:0008006" key="3">
    <source>
        <dbReference type="Google" id="ProtNLM"/>
    </source>
</evidence>
<dbReference type="InterPro" id="IPR031815">
    <property type="entry name" value="DUF5074"/>
</dbReference>
<dbReference type="AlphaFoldDB" id="A0A0C3NDY3"/>
<evidence type="ECO:0000313" key="2">
    <source>
        <dbReference type="Proteomes" id="UP000031980"/>
    </source>
</evidence>
<proteinExistence type="predicted"/>
<evidence type="ECO:0000313" key="1">
    <source>
        <dbReference type="EMBL" id="KIO44317.1"/>
    </source>
</evidence>
<dbReference type="PANTHER" id="PTHR47197:SF3">
    <property type="entry name" value="DIHYDRO-HEME D1 DEHYDROGENASE"/>
    <property type="match status" value="1"/>
</dbReference>
<organism evidence="1 2">
    <name type="scientific">Sanguibacteroides justesenii</name>
    <dbReference type="NCBI Taxonomy" id="1547597"/>
    <lineage>
        <taxon>Bacteria</taxon>
        <taxon>Pseudomonadati</taxon>
        <taxon>Bacteroidota</taxon>
        <taxon>Bacteroidia</taxon>
        <taxon>Bacteroidales</taxon>
        <taxon>Porphyromonadaceae</taxon>
        <taxon>Sanguibacteroides</taxon>
    </lineage>
</organism>
<comment type="caution">
    <text evidence="1">The sequence shown here is derived from an EMBL/GenBank/DDBJ whole genome shotgun (WGS) entry which is preliminary data.</text>
</comment>
<sequence length="384" mass="42833">MHVGILFLVGSFIFSSCRNDDEEIISSVITQVAPSDSVSGPIKGFFLLNEGNMGSNKATLDYFDYTTGKYHKNIFPERNPSVVKELGDVGNDIQIYGNKLYAVINASNLVEVMDVNTAKHIGTISIPNCRYIVFDKGYAYVSSYAGKIEIDPNARLGYVAKVDTATLQILDSCSVGYQPEEMVIAGNKLYAANSGGYRVPNYDNTVSVIDLNSFKEIKKIPVAINLHRMKIDRNANIYVTSRGDYKNIHSNTYVIDPRKDIVTDVLNFPASELYLCGDSLYAYSTEYSKITEKNTVTYAIYNTKTKRIVTRNFIKDGTELSIEVPYSLAVDPRTREIYISDAKGYVTPGTLYCFTPDGKKKWEVTTGDIPAHLVFTTKPLKDLK</sequence>
<reference evidence="1 2" key="1">
    <citation type="submission" date="2014-07" db="EMBL/GenBank/DDBJ databases">
        <title>Porphyromonadaceae bacterium OUH 308042 = ATCC BAA-2681 = DSM 28342 draft genome.</title>
        <authorList>
            <person name="Sydenham T.V."/>
            <person name="Hasman H."/>
            <person name="Justensen U.S."/>
        </authorList>
    </citation>
    <scope>NUCLEOTIDE SEQUENCE [LARGE SCALE GENOMIC DNA]</scope>
    <source>
        <strain evidence="1 2">OUH 308042</strain>
    </source>
</reference>
<protein>
    <recommendedName>
        <fullName evidence="3">YncE family protein</fullName>
    </recommendedName>
</protein>
<dbReference type="SUPFAM" id="SSF50969">
    <property type="entry name" value="YVTN repeat-like/Quinoprotein amine dehydrogenase"/>
    <property type="match status" value="1"/>
</dbReference>
<dbReference type="Proteomes" id="UP000031980">
    <property type="component" value="Unassembled WGS sequence"/>
</dbReference>
<keyword evidence="2" id="KW-1185">Reference proteome</keyword>
<dbReference type="Pfam" id="PF16819">
    <property type="entry name" value="DUF5074"/>
    <property type="match status" value="1"/>
</dbReference>